<dbReference type="SUPFAM" id="SSF55729">
    <property type="entry name" value="Acyl-CoA N-acyltransferases (Nat)"/>
    <property type="match status" value="1"/>
</dbReference>
<dbReference type="GO" id="GO:0016747">
    <property type="term" value="F:acyltransferase activity, transferring groups other than amino-acyl groups"/>
    <property type="evidence" value="ECO:0007669"/>
    <property type="project" value="InterPro"/>
</dbReference>
<dbReference type="InterPro" id="IPR016181">
    <property type="entry name" value="Acyl_CoA_acyltransferase"/>
</dbReference>
<dbReference type="InterPro" id="IPR000182">
    <property type="entry name" value="GNAT_dom"/>
</dbReference>
<gene>
    <name evidence="2" type="ORF">NDO55_00735</name>
</gene>
<dbReference type="Gene3D" id="3.40.630.30">
    <property type="match status" value="1"/>
</dbReference>
<keyword evidence="3" id="KW-1185">Reference proteome</keyword>
<comment type="caution">
    <text evidence="2">The sequence shown here is derived from an EMBL/GenBank/DDBJ whole genome shotgun (WGS) entry which is preliminary data.</text>
</comment>
<dbReference type="Proteomes" id="UP001155128">
    <property type="component" value="Unassembled WGS sequence"/>
</dbReference>
<dbReference type="InterPro" id="IPR051531">
    <property type="entry name" value="N-acetyltransferase"/>
</dbReference>
<sequence>MSKTFRLETERLILRDWRDEDRDRFHQIMNTPAVMRWLGGVMETPDKWHAAFERLQRYARDFGHTFWLVERRSDGELLGFCGLKRINYEDAPNQGMCEIGWRFRESAWGQGFAREAATACLDLAFDRFGYDEVTAVTVSGNEASWGLMLRLGMRERPDLAYKDREYSPKYGPARQWVMTKEEWDALSA</sequence>
<dbReference type="EMBL" id="JAMSHT010000001">
    <property type="protein sequence ID" value="MCM8556345.1"/>
    <property type="molecule type" value="Genomic_DNA"/>
</dbReference>
<name>A0A9X2J1U3_9SPHN</name>
<dbReference type="PANTHER" id="PTHR43792">
    <property type="entry name" value="GNAT FAMILY, PUTATIVE (AFU_ORTHOLOGUE AFUA_3G00765)-RELATED-RELATED"/>
    <property type="match status" value="1"/>
</dbReference>
<feature type="domain" description="N-acetyltransferase" evidence="1">
    <location>
        <begin position="12"/>
        <end position="181"/>
    </location>
</feature>
<dbReference type="RefSeq" id="WP_252111459.1">
    <property type="nucleotide sequence ID" value="NZ_JAMSHT010000001.1"/>
</dbReference>
<reference evidence="2" key="1">
    <citation type="submission" date="2022-06" db="EMBL/GenBank/DDBJ databases">
        <title>Sphingomicrobium sedimins sp. nov., a marine bacterium isolated from tidal flat.</title>
        <authorList>
            <person name="Kim C.-H."/>
            <person name="Yoo Y."/>
            <person name="Kim J.-J."/>
        </authorList>
    </citation>
    <scope>NUCLEOTIDE SEQUENCE</scope>
    <source>
        <strain evidence="2">GRR-S6-50</strain>
    </source>
</reference>
<dbReference type="AlphaFoldDB" id="A0A9X2J1U3"/>
<evidence type="ECO:0000259" key="1">
    <source>
        <dbReference type="PROSITE" id="PS51186"/>
    </source>
</evidence>
<organism evidence="2 3">
    <name type="scientific">Sphingomicrobium sediminis</name>
    <dbReference type="NCBI Taxonomy" id="2950949"/>
    <lineage>
        <taxon>Bacteria</taxon>
        <taxon>Pseudomonadati</taxon>
        <taxon>Pseudomonadota</taxon>
        <taxon>Alphaproteobacteria</taxon>
        <taxon>Sphingomonadales</taxon>
        <taxon>Sphingomonadaceae</taxon>
        <taxon>Sphingomicrobium</taxon>
    </lineage>
</organism>
<protein>
    <submittedName>
        <fullName evidence="2">GNAT family N-acetyltransferase</fullName>
    </submittedName>
</protein>
<dbReference type="PROSITE" id="PS51186">
    <property type="entry name" value="GNAT"/>
    <property type="match status" value="1"/>
</dbReference>
<dbReference type="PANTHER" id="PTHR43792:SF1">
    <property type="entry name" value="N-ACETYLTRANSFERASE DOMAIN-CONTAINING PROTEIN"/>
    <property type="match status" value="1"/>
</dbReference>
<proteinExistence type="predicted"/>
<accession>A0A9X2J1U3</accession>
<evidence type="ECO:0000313" key="3">
    <source>
        <dbReference type="Proteomes" id="UP001155128"/>
    </source>
</evidence>
<evidence type="ECO:0000313" key="2">
    <source>
        <dbReference type="EMBL" id="MCM8556345.1"/>
    </source>
</evidence>
<dbReference type="Pfam" id="PF13302">
    <property type="entry name" value="Acetyltransf_3"/>
    <property type="match status" value="1"/>
</dbReference>